<keyword evidence="3" id="KW-1185">Reference proteome</keyword>
<name>A0ABY4E7L6_9NEIS</name>
<dbReference type="SUPFAM" id="SSF54523">
    <property type="entry name" value="Pili subunits"/>
    <property type="match status" value="1"/>
</dbReference>
<evidence type="ECO:0000313" key="2">
    <source>
        <dbReference type="EMBL" id="UOO91264.1"/>
    </source>
</evidence>
<dbReference type="Gene3D" id="3.30.700.10">
    <property type="entry name" value="Glycoprotein, Type 4 Pilin"/>
    <property type="match status" value="1"/>
</dbReference>
<dbReference type="InterPro" id="IPR001082">
    <property type="entry name" value="Pilin"/>
</dbReference>
<dbReference type="Pfam" id="PF00114">
    <property type="entry name" value="Pilin"/>
    <property type="match status" value="1"/>
</dbReference>
<reference evidence="2 3" key="1">
    <citation type="journal article" date="2022" name="Res Sq">
        <title>Evolution of multicellular longitudinally dividing oral cavity symbionts (Neisseriaceae).</title>
        <authorList>
            <person name="Nyongesa S."/>
            <person name="Weber P."/>
            <person name="Bernet E."/>
            <person name="Pullido F."/>
            <person name="Nieckarz M."/>
            <person name="Delaby M."/>
            <person name="Nieves C."/>
            <person name="Viehboeck T."/>
            <person name="Krause N."/>
            <person name="Rivera-Millot A."/>
            <person name="Nakamura A."/>
            <person name="Vischer N."/>
            <person name="VanNieuwenhze M."/>
            <person name="Brun Y."/>
            <person name="Cava F."/>
            <person name="Bulgheresi S."/>
            <person name="Veyrier F."/>
        </authorList>
    </citation>
    <scope>NUCLEOTIDE SEQUENCE [LARGE SCALE GENOMIC DNA]</scope>
    <source>
        <strain evidence="2 3">SN4</strain>
    </source>
</reference>
<comment type="similarity">
    <text evidence="1">Belongs to the N-Me-Phe pilin family.</text>
</comment>
<dbReference type="Proteomes" id="UP000832011">
    <property type="component" value="Chromosome"/>
</dbReference>
<proteinExistence type="inferred from homology"/>
<dbReference type="InterPro" id="IPR045584">
    <property type="entry name" value="Pilin-like"/>
</dbReference>
<evidence type="ECO:0000256" key="1">
    <source>
        <dbReference type="ARBA" id="ARBA00005233"/>
    </source>
</evidence>
<sequence length="115" mass="12676">MNSTRNTIETIIANGNIPTLIPSEDGQVIGNRRKEYIGLDQNNPQSNLIYSLSLVNSSPGVEIRAVMDRDAATNIKNTVFIYSRSSTGEWHCKLDVSGAEYWKDSYAPNSCPAIP</sequence>
<evidence type="ECO:0000313" key="3">
    <source>
        <dbReference type="Proteomes" id="UP000832011"/>
    </source>
</evidence>
<gene>
    <name evidence="2" type="ORF">LVJ82_12335</name>
</gene>
<accession>A0ABY4E7L6</accession>
<organism evidence="2 3">
    <name type="scientific">Vitreoscilla massiliensis</name>
    <dbReference type="NCBI Taxonomy" id="1689272"/>
    <lineage>
        <taxon>Bacteria</taxon>
        <taxon>Pseudomonadati</taxon>
        <taxon>Pseudomonadota</taxon>
        <taxon>Betaproteobacteria</taxon>
        <taxon>Neisseriales</taxon>
        <taxon>Neisseriaceae</taxon>
        <taxon>Vitreoscilla</taxon>
    </lineage>
</organism>
<protein>
    <submittedName>
        <fullName evidence="2">Pilin</fullName>
    </submittedName>
</protein>
<dbReference type="EMBL" id="CP091511">
    <property type="protein sequence ID" value="UOO91264.1"/>
    <property type="molecule type" value="Genomic_DNA"/>
</dbReference>